<keyword evidence="1 3" id="KW-0863">Zinc-finger</keyword>
<dbReference type="RefSeq" id="XP_016943147.3">
    <property type="nucleotide sequence ID" value="XM_017087658.4"/>
</dbReference>
<dbReference type="GO" id="GO:0005634">
    <property type="term" value="C:nucleus"/>
    <property type="evidence" value="ECO:0007669"/>
    <property type="project" value="InterPro"/>
</dbReference>
<dbReference type="PANTHER" id="PTHR16047">
    <property type="entry name" value="RFWD3 PROTEIN"/>
    <property type="match status" value="1"/>
</dbReference>
<gene>
    <name evidence="7 8" type="primary">LOC108019730</name>
</gene>
<dbReference type="GO" id="GO:0036297">
    <property type="term" value="P:interstrand cross-link repair"/>
    <property type="evidence" value="ECO:0007669"/>
    <property type="project" value="InterPro"/>
</dbReference>
<dbReference type="PROSITE" id="PS50089">
    <property type="entry name" value="ZF_RING_2"/>
    <property type="match status" value="1"/>
</dbReference>
<dbReference type="InterPro" id="IPR013083">
    <property type="entry name" value="Znf_RING/FYVE/PHD"/>
</dbReference>
<evidence type="ECO:0000256" key="4">
    <source>
        <dbReference type="SAM" id="Coils"/>
    </source>
</evidence>
<evidence type="ECO:0000259" key="5">
    <source>
        <dbReference type="PROSITE" id="PS50089"/>
    </source>
</evidence>
<keyword evidence="4" id="KW-0175">Coiled coil</keyword>
<dbReference type="GO" id="GO:0016567">
    <property type="term" value="P:protein ubiquitination"/>
    <property type="evidence" value="ECO:0007669"/>
    <property type="project" value="InterPro"/>
</dbReference>
<dbReference type="InterPro" id="IPR001841">
    <property type="entry name" value="Znf_RING"/>
</dbReference>
<dbReference type="Pfam" id="PF13639">
    <property type="entry name" value="zf-RING_2"/>
    <property type="match status" value="1"/>
</dbReference>
<name>A0AB39ZU14_DROSZ</name>
<evidence type="ECO:0000313" key="7">
    <source>
        <dbReference type="RefSeq" id="XP_016943147.3"/>
    </source>
</evidence>
<evidence type="ECO:0000313" key="8">
    <source>
        <dbReference type="RefSeq" id="XP_016943156.3"/>
    </source>
</evidence>
<evidence type="ECO:0000256" key="3">
    <source>
        <dbReference type="PROSITE-ProRule" id="PRU00175"/>
    </source>
</evidence>
<dbReference type="GeneID" id="108019730"/>
<dbReference type="SMART" id="SM00184">
    <property type="entry name" value="RING"/>
    <property type="match status" value="1"/>
</dbReference>
<evidence type="ECO:0000313" key="6">
    <source>
        <dbReference type="Proteomes" id="UP001652628"/>
    </source>
</evidence>
<dbReference type="GO" id="GO:0004842">
    <property type="term" value="F:ubiquitin-protein transferase activity"/>
    <property type="evidence" value="ECO:0007669"/>
    <property type="project" value="InterPro"/>
</dbReference>
<evidence type="ECO:0000256" key="1">
    <source>
        <dbReference type="ARBA" id="ARBA00022771"/>
    </source>
</evidence>
<feature type="domain" description="RING-type" evidence="5">
    <location>
        <begin position="202"/>
        <end position="245"/>
    </location>
</feature>
<protein>
    <submittedName>
        <fullName evidence="7 8">E3 ubiquitin-protein ligase RNF8 isoform X1</fullName>
    </submittedName>
</protein>
<accession>A0AB39ZU14</accession>
<feature type="coiled-coil region" evidence="4">
    <location>
        <begin position="65"/>
        <end position="120"/>
    </location>
</feature>
<reference evidence="6 7" key="1">
    <citation type="submission" date="2025-05" db="UniProtKB">
        <authorList>
            <consortium name="RefSeq"/>
        </authorList>
    </citation>
    <scope>IDENTIFICATION</scope>
</reference>
<dbReference type="Gene3D" id="3.30.40.10">
    <property type="entry name" value="Zinc/RING finger domain, C3HC4 (zinc finger)"/>
    <property type="match status" value="1"/>
</dbReference>
<dbReference type="GO" id="GO:0008270">
    <property type="term" value="F:zinc ion binding"/>
    <property type="evidence" value="ECO:0007669"/>
    <property type="project" value="UniProtKB-KW"/>
</dbReference>
<keyword evidence="1 3" id="KW-0479">Metal-binding</keyword>
<dbReference type="PANTHER" id="PTHR16047:SF7">
    <property type="entry name" value="E3 UBIQUITIN-PROTEIN LIGASE RFWD3"/>
    <property type="match status" value="1"/>
</dbReference>
<organism evidence="6 7">
    <name type="scientific">Drosophila suzukii</name>
    <name type="common">Spotted-wing drosophila fruit fly</name>
    <dbReference type="NCBI Taxonomy" id="28584"/>
    <lineage>
        <taxon>Eukaryota</taxon>
        <taxon>Metazoa</taxon>
        <taxon>Ecdysozoa</taxon>
        <taxon>Arthropoda</taxon>
        <taxon>Hexapoda</taxon>
        <taxon>Insecta</taxon>
        <taxon>Pterygota</taxon>
        <taxon>Neoptera</taxon>
        <taxon>Endopterygota</taxon>
        <taxon>Diptera</taxon>
        <taxon>Brachycera</taxon>
        <taxon>Muscomorpha</taxon>
        <taxon>Ephydroidea</taxon>
        <taxon>Drosophilidae</taxon>
        <taxon>Drosophila</taxon>
        <taxon>Sophophora</taxon>
    </lineage>
</organism>
<evidence type="ECO:0000256" key="2">
    <source>
        <dbReference type="ARBA" id="ARBA00022833"/>
    </source>
</evidence>
<dbReference type="Proteomes" id="UP001652628">
    <property type="component" value="Chromosome 2L"/>
</dbReference>
<dbReference type="SUPFAM" id="SSF57850">
    <property type="entry name" value="RING/U-box"/>
    <property type="match status" value="1"/>
</dbReference>
<sequence length="267" mass="30997">MDSDLIHNDSFDPEDAYAAEQVEWLLQWNNHLCMESDVAATALKMQLISVNSLKEKLKLKLDQLGEMLDDEFQTLKAKLEETQNKIHLLIDRDLELRRTVEQLTHDLQFVTLQKDQLTIERDGMVLKLEEQESSYKGMVAKQDQQIRSMQVIISESQHEICQKEALRRQLLVDLEGQEQVHLQQMEAQRQSLVENNEDSITCSICWVTWDADGDHRVVSLACGHLFGHSCIRNYLMRSESCPICRQAANVQHIRFIFGRHVLPNQTQ</sequence>
<keyword evidence="2" id="KW-0862">Zinc</keyword>
<dbReference type="RefSeq" id="XP_016943156.3">
    <property type="nucleotide sequence ID" value="XM_017087667.4"/>
</dbReference>
<dbReference type="AlphaFoldDB" id="A0AB39ZU14"/>
<proteinExistence type="predicted"/>
<dbReference type="InterPro" id="IPR037381">
    <property type="entry name" value="RFWD3"/>
</dbReference>
<keyword evidence="6" id="KW-1185">Reference proteome</keyword>